<evidence type="ECO:0000256" key="2">
    <source>
        <dbReference type="SAM" id="MobiDB-lite"/>
    </source>
</evidence>
<evidence type="ECO:0000313" key="3">
    <source>
        <dbReference type="EMBL" id="GJT95750.1"/>
    </source>
</evidence>
<accession>A0ABQ5I6L3</accession>
<comment type="caution">
    <text evidence="3">The sequence shown here is derived from an EMBL/GenBank/DDBJ whole genome shotgun (WGS) entry which is preliminary data.</text>
</comment>
<keyword evidence="1" id="KW-0175">Coiled coil</keyword>
<protein>
    <submittedName>
        <fullName evidence="3">Uncharacterized protein</fullName>
    </submittedName>
</protein>
<organism evidence="3 4">
    <name type="scientific">Tanacetum coccineum</name>
    <dbReference type="NCBI Taxonomy" id="301880"/>
    <lineage>
        <taxon>Eukaryota</taxon>
        <taxon>Viridiplantae</taxon>
        <taxon>Streptophyta</taxon>
        <taxon>Embryophyta</taxon>
        <taxon>Tracheophyta</taxon>
        <taxon>Spermatophyta</taxon>
        <taxon>Magnoliopsida</taxon>
        <taxon>eudicotyledons</taxon>
        <taxon>Gunneridae</taxon>
        <taxon>Pentapetalae</taxon>
        <taxon>asterids</taxon>
        <taxon>campanulids</taxon>
        <taxon>Asterales</taxon>
        <taxon>Asteraceae</taxon>
        <taxon>Asteroideae</taxon>
        <taxon>Anthemideae</taxon>
        <taxon>Anthemidinae</taxon>
        <taxon>Tanacetum</taxon>
    </lineage>
</organism>
<dbReference type="EMBL" id="BQNB010020418">
    <property type="protein sequence ID" value="GJT95750.1"/>
    <property type="molecule type" value="Genomic_DNA"/>
</dbReference>
<keyword evidence="4" id="KW-1185">Reference proteome</keyword>
<reference evidence="3" key="1">
    <citation type="journal article" date="2022" name="Int. J. Mol. Sci.">
        <title>Draft Genome of Tanacetum Coccineum: Genomic Comparison of Closely Related Tanacetum-Family Plants.</title>
        <authorList>
            <person name="Yamashiro T."/>
            <person name="Shiraishi A."/>
            <person name="Nakayama K."/>
            <person name="Satake H."/>
        </authorList>
    </citation>
    <scope>NUCLEOTIDE SEQUENCE</scope>
</reference>
<feature type="region of interest" description="Disordered" evidence="2">
    <location>
        <begin position="105"/>
        <end position="130"/>
    </location>
</feature>
<feature type="coiled-coil region" evidence="1">
    <location>
        <begin position="220"/>
        <end position="249"/>
    </location>
</feature>
<feature type="compositionally biased region" description="Low complexity" evidence="2">
    <location>
        <begin position="12"/>
        <end position="23"/>
    </location>
</feature>
<gene>
    <name evidence="3" type="ORF">Tco_1091268</name>
</gene>
<feature type="compositionally biased region" description="Basic and acidic residues" evidence="2">
    <location>
        <begin position="44"/>
        <end position="62"/>
    </location>
</feature>
<sequence>MMVQANLEEGADSTTPTDSHSTPLITQPLSSKPQKKKSSRKQRKDSAPTKSTTKETTSKENSRVLALETTKSNQALEIESLKKRVKSLEKRRKSRTLGFKRLRKVGSASRVESSNDASLGAQEDASKQGRKITDLDADAEVTLEVSVADPVTTVGEVVTTANVEVTTVNAPTTTIDELTLAQTLIEIKVAKPKAVTSSATTTTTTRPKARGVVVQEPISLDEEMARNLEAQLQAELIEEERIARQKEEEANIALLESWDNTQAMMDADFQLAQQMQTEEQEQLSIEEKSKLFVKLLEKRKKHFAALRAQEKRSKPPTKAQNRNIMSTYLKNMAGYKHNQLKSKSYDEIQEMFDKEMKRVNTFVDMNIKLVKGKTKKQKGDDDQEEAEMKRHIEIFKDDEVAIDAIPLATKPPVIVDYKIDKDGRMGSSKRYSSMIKMLQGIDREDLETLWKLVKAKHENTRPEDDYERVL</sequence>
<feature type="region of interest" description="Disordered" evidence="2">
    <location>
        <begin position="1"/>
        <end position="73"/>
    </location>
</feature>
<proteinExistence type="predicted"/>
<name>A0ABQ5I6L3_9ASTR</name>
<dbReference type="Proteomes" id="UP001151760">
    <property type="component" value="Unassembled WGS sequence"/>
</dbReference>
<evidence type="ECO:0000256" key="1">
    <source>
        <dbReference type="SAM" id="Coils"/>
    </source>
</evidence>
<evidence type="ECO:0000313" key="4">
    <source>
        <dbReference type="Proteomes" id="UP001151760"/>
    </source>
</evidence>
<feature type="compositionally biased region" description="Basic residues" evidence="2">
    <location>
        <begin position="33"/>
        <end position="43"/>
    </location>
</feature>
<reference evidence="3" key="2">
    <citation type="submission" date="2022-01" db="EMBL/GenBank/DDBJ databases">
        <authorList>
            <person name="Yamashiro T."/>
            <person name="Shiraishi A."/>
            <person name="Satake H."/>
            <person name="Nakayama K."/>
        </authorList>
    </citation>
    <scope>NUCLEOTIDE SEQUENCE</scope>
</reference>